<dbReference type="Proteomes" id="UP000193942">
    <property type="component" value="Unassembled WGS sequence"/>
</dbReference>
<organism evidence="1 2">
    <name type="scientific">Escherichia coli TA447</name>
    <dbReference type="NCBI Taxonomy" id="656447"/>
    <lineage>
        <taxon>Bacteria</taxon>
        <taxon>Pseudomonadati</taxon>
        <taxon>Pseudomonadota</taxon>
        <taxon>Gammaproteobacteria</taxon>
        <taxon>Enterobacterales</taxon>
        <taxon>Enterobacteriaceae</taxon>
        <taxon>Escherichia</taxon>
    </lineage>
</organism>
<dbReference type="InterPro" id="IPR016032">
    <property type="entry name" value="Sig_transdc_resp-reg_C-effctor"/>
</dbReference>
<sequence length="142" mass="16109">MHAIFSGLSKNDVFACACRRLLEVVAGEQKWCFVRLLITTTWLEVFMTKHDAIRISQLHQIFYDDDGLIDSEKNVTILYSIGFTVDEIAHFRNSTPNTVAGQLLNARVKLGCASVSSLKPMILLRLLLNIKEIRFGFETDCK</sequence>
<dbReference type="AlphaFoldDB" id="A0A1X3ISK0"/>
<gene>
    <name evidence="1" type="ORF">ECXG_05342</name>
</gene>
<proteinExistence type="predicted"/>
<reference evidence="1 2" key="1">
    <citation type="submission" date="2010-04" db="EMBL/GenBank/DDBJ databases">
        <title>The Genome Sequence of Escherichia coli TA447.</title>
        <authorList>
            <consortium name="The Broad Institute Genome Sequencing Platform"/>
            <consortium name="The Broad Institute Genome Sequencing Center for Infectious Disease"/>
            <person name="Feldgarden M."/>
            <person name="Gordon D.M."/>
            <person name="Johnson J.R."/>
            <person name="Johnston B.D."/>
            <person name="Young S."/>
            <person name="Zeng Q."/>
            <person name="Koehrsen M."/>
            <person name="Alvarado L."/>
            <person name="Berlin A.M."/>
            <person name="Borenstein D."/>
            <person name="Chapman S.B."/>
            <person name="Chen Z."/>
            <person name="Engels R."/>
            <person name="Freedman E."/>
            <person name="Gellesch M."/>
            <person name="Goldberg J."/>
            <person name="Griggs A."/>
            <person name="Gujja S."/>
            <person name="Heilman E.R."/>
            <person name="Heiman D.I."/>
            <person name="Hepburn T.A."/>
            <person name="Howarth C."/>
            <person name="Jen D."/>
            <person name="Larson L."/>
            <person name="Mehta T."/>
            <person name="Park D."/>
            <person name="Pearson M."/>
            <person name="Richards J."/>
            <person name="Roberts A."/>
            <person name="Saif S."/>
            <person name="Shea T.D."/>
            <person name="Shenoy N."/>
            <person name="Sisk P."/>
            <person name="Stolte C."/>
            <person name="Sykes S.N."/>
            <person name="Walk T."/>
            <person name="White J."/>
            <person name="Yandava C."/>
            <person name="Haas B."/>
            <person name="Henn M.R."/>
            <person name="Nusbaum C."/>
            <person name="Birren B."/>
        </authorList>
    </citation>
    <scope>NUCLEOTIDE SEQUENCE [LARGE SCALE GENOMIC DNA]</scope>
    <source>
        <strain evidence="1 2">TA447</strain>
    </source>
</reference>
<comment type="caution">
    <text evidence="1">The sequence shown here is derived from an EMBL/GenBank/DDBJ whole genome shotgun (WGS) entry which is preliminary data.</text>
</comment>
<dbReference type="EMBL" id="ADIZ01000050">
    <property type="protein sequence ID" value="OSK87553.1"/>
    <property type="molecule type" value="Genomic_DNA"/>
</dbReference>
<evidence type="ECO:0000313" key="1">
    <source>
        <dbReference type="EMBL" id="OSK87553.1"/>
    </source>
</evidence>
<protein>
    <submittedName>
        <fullName evidence="1">Uncharacterized protein</fullName>
    </submittedName>
</protein>
<evidence type="ECO:0000313" key="2">
    <source>
        <dbReference type="Proteomes" id="UP000193942"/>
    </source>
</evidence>
<dbReference type="GO" id="GO:0006355">
    <property type="term" value="P:regulation of DNA-templated transcription"/>
    <property type="evidence" value="ECO:0007669"/>
    <property type="project" value="InterPro"/>
</dbReference>
<name>A0A1X3ISK0_ECOLX</name>
<dbReference type="SUPFAM" id="SSF46894">
    <property type="entry name" value="C-terminal effector domain of the bipartite response regulators"/>
    <property type="match status" value="1"/>
</dbReference>
<dbReference type="GO" id="GO:0003677">
    <property type="term" value="F:DNA binding"/>
    <property type="evidence" value="ECO:0007669"/>
    <property type="project" value="InterPro"/>
</dbReference>
<accession>A0A1X3ISK0</accession>